<keyword evidence="3" id="KW-1185">Reference proteome</keyword>
<feature type="region of interest" description="Disordered" evidence="1">
    <location>
        <begin position="383"/>
        <end position="407"/>
    </location>
</feature>
<evidence type="ECO:0000256" key="1">
    <source>
        <dbReference type="SAM" id="MobiDB-lite"/>
    </source>
</evidence>
<gene>
    <name evidence="2" type="ORF">Esi_0045_0096</name>
</gene>
<evidence type="ECO:0000313" key="3">
    <source>
        <dbReference type="Proteomes" id="UP000002630"/>
    </source>
</evidence>
<dbReference type="Proteomes" id="UP000002630">
    <property type="component" value="Linkage Group LG18"/>
</dbReference>
<feature type="region of interest" description="Disordered" evidence="1">
    <location>
        <begin position="425"/>
        <end position="493"/>
    </location>
</feature>
<sequence>MPRTANTASASRKGGGVVVRVSATVKAGSLFLLLLLAGWTFPATAAIQPYTLEVRTRNATNAGSLDEVHLSFCDGGGDDCVMGPENVYNSMAELAEIGTRATFEIPLAYEPTAMSISIVGIDAWCFDEAIWNGGTNLLGSGARVYLDGDLGEKGCNYGVHFDTGWFYPCQSRWRFFNLPGSDDYEYEIKVKPCDSATPSGSASLSQQEEEAAAVRESSASTKILASLCSESECDETAGEVVNVTLAAEPAQGGGGGGGTSGAGGGGDWATTRTPATFNPVAMRLTNVGDLPWCAEEVAFNEYTLVNRYASPHGMKLDVGDDRLFFNVQSLGLLAGDSSDDPGGSDDDYIKGEAWELAREVITAVLVFTATVAVTSVVRRCTHRPSPNEAIQGGNDDDGDENSDDDDFCVEDGAAIAAPLVRTACSTAQTGGGDDEERRTARRHRAENRWEGLLPSLRDEPGAVRGDGLESNSSGRLEDSTAVGVSTETDRNQCGGHDEWAPLCYQQRQPRRALLPDRARINRNDRTRVLAPPRAESAETIVDVDEYRFYPKKPTPV</sequence>
<dbReference type="AlphaFoldDB" id="D7G1J9"/>
<feature type="compositionally biased region" description="Acidic residues" evidence="1">
    <location>
        <begin position="394"/>
        <end position="407"/>
    </location>
</feature>
<feature type="compositionally biased region" description="Gly residues" evidence="1">
    <location>
        <begin position="251"/>
        <end position="267"/>
    </location>
</feature>
<organism evidence="2 3">
    <name type="scientific">Ectocarpus siliculosus</name>
    <name type="common">Brown alga</name>
    <name type="synonym">Conferva siliculosa</name>
    <dbReference type="NCBI Taxonomy" id="2880"/>
    <lineage>
        <taxon>Eukaryota</taxon>
        <taxon>Sar</taxon>
        <taxon>Stramenopiles</taxon>
        <taxon>Ochrophyta</taxon>
        <taxon>PX clade</taxon>
        <taxon>Phaeophyceae</taxon>
        <taxon>Ectocarpales</taxon>
        <taxon>Ectocarpaceae</taxon>
        <taxon>Ectocarpus</taxon>
    </lineage>
</organism>
<dbReference type="EMBL" id="FN648652">
    <property type="protein sequence ID" value="CBJ26807.1"/>
    <property type="molecule type" value="Genomic_DNA"/>
</dbReference>
<feature type="region of interest" description="Disordered" evidence="1">
    <location>
        <begin position="248"/>
        <end position="267"/>
    </location>
</feature>
<evidence type="ECO:0000313" key="2">
    <source>
        <dbReference type="EMBL" id="CBJ26807.1"/>
    </source>
</evidence>
<dbReference type="OrthoDB" id="10417174at2759"/>
<dbReference type="InParanoid" id="D7G1J9"/>
<name>D7G1J9_ECTSI</name>
<reference evidence="2 3" key="1">
    <citation type="journal article" date="2010" name="Nature">
        <title>The Ectocarpus genome and the independent evolution of multicellularity in brown algae.</title>
        <authorList>
            <person name="Cock J.M."/>
            <person name="Sterck L."/>
            <person name="Rouze P."/>
            <person name="Scornet D."/>
            <person name="Allen A.E."/>
            <person name="Amoutzias G."/>
            <person name="Anthouard V."/>
            <person name="Artiguenave F."/>
            <person name="Aury J.M."/>
            <person name="Badger J.H."/>
            <person name="Beszteri B."/>
            <person name="Billiau K."/>
            <person name="Bonnet E."/>
            <person name="Bothwell J.H."/>
            <person name="Bowler C."/>
            <person name="Boyen C."/>
            <person name="Brownlee C."/>
            <person name="Carrano C.J."/>
            <person name="Charrier B."/>
            <person name="Cho G.Y."/>
            <person name="Coelho S.M."/>
            <person name="Collen J."/>
            <person name="Corre E."/>
            <person name="Da Silva C."/>
            <person name="Delage L."/>
            <person name="Delaroque N."/>
            <person name="Dittami S.M."/>
            <person name="Doulbeau S."/>
            <person name="Elias M."/>
            <person name="Farnham G."/>
            <person name="Gachon C.M."/>
            <person name="Gschloessl B."/>
            <person name="Heesch S."/>
            <person name="Jabbari K."/>
            <person name="Jubin C."/>
            <person name="Kawai H."/>
            <person name="Kimura K."/>
            <person name="Kloareg B."/>
            <person name="Kupper F.C."/>
            <person name="Lang D."/>
            <person name="Le Bail A."/>
            <person name="Leblanc C."/>
            <person name="Lerouge P."/>
            <person name="Lohr M."/>
            <person name="Lopez P.J."/>
            <person name="Martens C."/>
            <person name="Maumus F."/>
            <person name="Michel G."/>
            <person name="Miranda-Saavedra D."/>
            <person name="Morales J."/>
            <person name="Moreau H."/>
            <person name="Motomura T."/>
            <person name="Nagasato C."/>
            <person name="Napoli C.A."/>
            <person name="Nelson D.R."/>
            <person name="Nyvall-Collen P."/>
            <person name="Peters A.F."/>
            <person name="Pommier C."/>
            <person name="Potin P."/>
            <person name="Poulain J."/>
            <person name="Quesneville H."/>
            <person name="Read B."/>
            <person name="Rensing S.A."/>
            <person name="Ritter A."/>
            <person name="Rousvoal S."/>
            <person name="Samanta M."/>
            <person name="Samson G."/>
            <person name="Schroeder D.C."/>
            <person name="Segurens B."/>
            <person name="Strittmatter M."/>
            <person name="Tonon T."/>
            <person name="Tregear J.W."/>
            <person name="Valentin K."/>
            <person name="von Dassow P."/>
            <person name="Yamagishi T."/>
            <person name="Van de Peer Y."/>
            <person name="Wincker P."/>
        </authorList>
    </citation>
    <scope>NUCLEOTIDE SEQUENCE [LARGE SCALE GENOMIC DNA]</scope>
    <source>
        <strain evidence="3">Ec32 / CCAP1310/4</strain>
    </source>
</reference>
<dbReference type="EMBL" id="FN649743">
    <property type="protein sequence ID" value="CBJ26807.1"/>
    <property type="molecule type" value="Genomic_DNA"/>
</dbReference>
<accession>D7G1J9</accession>
<proteinExistence type="predicted"/>
<protein>
    <submittedName>
        <fullName evidence="2">Uncharacterized protein</fullName>
    </submittedName>
</protein>